<evidence type="ECO:0000256" key="5">
    <source>
        <dbReference type="ARBA" id="ARBA00023211"/>
    </source>
</evidence>
<dbReference type="PANTHER" id="PTHR43226:SF4">
    <property type="entry name" value="XAA-PRO AMINOPEPTIDASE 3"/>
    <property type="match status" value="1"/>
</dbReference>
<name>A0AAP0JN71_9MAGN</name>
<dbReference type="Gene3D" id="3.40.350.10">
    <property type="entry name" value="Creatinase/prolidase N-terminal domain"/>
    <property type="match status" value="1"/>
</dbReference>
<dbReference type="CDD" id="cd01087">
    <property type="entry name" value="Prolidase"/>
    <property type="match status" value="1"/>
</dbReference>
<dbReference type="Pfam" id="PF00557">
    <property type="entry name" value="Peptidase_M24"/>
    <property type="match status" value="1"/>
</dbReference>
<evidence type="ECO:0000256" key="2">
    <source>
        <dbReference type="ARBA" id="ARBA00008766"/>
    </source>
</evidence>
<dbReference type="InterPro" id="IPR036005">
    <property type="entry name" value="Creatinase/aminopeptidase-like"/>
</dbReference>
<reference evidence="7 8" key="1">
    <citation type="submission" date="2024-01" db="EMBL/GenBank/DDBJ databases">
        <title>Genome assemblies of Stephania.</title>
        <authorList>
            <person name="Yang L."/>
        </authorList>
    </citation>
    <scope>NUCLEOTIDE SEQUENCE [LARGE SCALE GENOMIC DNA]</scope>
    <source>
        <strain evidence="7">QJT</strain>
        <tissue evidence="7">Leaf</tissue>
    </source>
</reference>
<dbReference type="Gene3D" id="3.90.230.10">
    <property type="entry name" value="Creatinase/methionine aminopeptidase superfamily"/>
    <property type="match status" value="1"/>
</dbReference>
<protein>
    <recommendedName>
        <fullName evidence="6">Aminopeptidase P N-terminal domain-containing protein</fullName>
    </recommendedName>
</protein>
<evidence type="ECO:0000256" key="3">
    <source>
        <dbReference type="ARBA" id="ARBA00022723"/>
    </source>
</evidence>
<dbReference type="EMBL" id="JBBNAE010000003">
    <property type="protein sequence ID" value="KAK9136651.1"/>
    <property type="molecule type" value="Genomic_DNA"/>
</dbReference>
<dbReference type="PANTHER" id="PTHR43226">
    <property type="entry name" value="XAA-PRO AMINOPEPTIDASE 3"/>
    <property type="match status" value="1"/>
</dbReference>
<sequence length="484" mass="53637">MQALRRRILEKLISRTNGYLAYSTLKVLDAGQPTAATHPQLLLEGEIMPGIAAEEYALRRKRLLELLPDNGLAILASAPVKMMTDVVPYTFRQDTDYLYITGCAQPGGVAVLSRECGLCMFMPESDPHDVIWQGQIAGVDAALDTFKADNAFPLKSINEVLPGMIRKSSKIFHNVKTALPFYMDLDAFQKASSGGRVKDLSICTHELRWVKSPAEQNLMRQSASIACQALLQTMLFSKSLPDESMLSAKIEYECRMRGAQRMAFNPVVGGGSNAAVIHYSRNDQTIKDGNLVLMDVGCELHGYVSDLTRTWPPCGNFSPAQEELYDMILETNKECIKLCKPGTSIRQLHNYSVEMLKKGLKETGILKNSRNATQTYNQLNPTSIGHFLGMDVHDCSAVDVDRPLKPGVVITIEPGVYIPSSFDVPDWYKGIGIRIEDEVLITDCGYEVLTGSMPKETQHIKSLLNDYCNGERSETHGNMRVAST</sequence>
<evidence type="ECO:0000259" key="6">
    <source>
        <dbReference type="SMART" id="SM01011"/>
    </source>
</evidence>
<dbReference type="InterPro" id="IPR000994">
    <property type="entry name" value="Pept_M24"/>
</dbReference>
<organism evidence="7 8">
    <name type="scientific">Stephania japonica</name>
    <dbReference type="NCBI Taxonomy" id="461633"/>
    <lineage>
        <taxon>Eukaryota</taxon>
        <taxon>Viridiplantae</taxon>
        <taxon>Streptophyta</taxon>
        <taxon>Embryophyta</taxon>
        <taxon>Tracheophyta</taxon>
        <taxon>Spermatophyta</taxon>
        <taxon>Magnoliopsida</taxon>
        <taxon>Ranunculales</taxon>
        <taxon>Menispermaceae</taxon>
        <taxon>Menispermoideae</taxon>
        <taxon>Cissampelideae</taxon>
        <taxon>Stephania</taxon>
    </lineage>
</organism>
<dbReference type="FunFam" id="3.90.230.10:FF:000002">
    <property type="entry name" value="Xaa-Pro aminopeptidase 3"/>
    <property type="match status" value="1"/>
</dbReference>
<gene>
    <name evidence="7" type="ORF">Sjap_007245</name>
</gene>
<dbReference type="SUPFAM" id="SSF53092">
    <property type="entry name" value="Creatinase/prolidase N-terminal domain"/>
    <property type="match status" value="1"/>
</dbReference>
<dbReference type="GO" id="GO:0005739">
    <property type="term" value="C:mitochondrion"/>
    <property type="evidence" value="ECO:0007669"/>
    <property type="project" value="TreeGrafter"/>
</dbReference>
<dbReference type="SMART" id="SM01011">
    <property type="entry name" value="AMP_N"/>
    <property type="match status" value="1"/>
</dbReference>
<comment type="caution">
    <text evidence="7">The sequence shown here is derived from an EMBL/GenBank/DDBJ whole genome shotgun (WGS) entry which is preliminary data.</text>
</comment>
<dbReference type="GO" id="GO:0070006">
    <property type="term" value="F:metalloaminopeptidase activity"/>
    <property type="evidence" value="ECO:0007669"/>
    <property type="project" value="InterPro"/>
</dbReference>
<keyword evidence="3" id="KW-0479">Metal-binding</keyword>
<comment type="cofactor">
    <cofactor evidence="1">
        <name>Mn(2+)</name>
        <dbReference type="ChEBI" id="CHEBI:29035"/>
    </cofactor>
</comment>
<dbReference type="InterPro" id="IPR052433">
    <property type="entry name" value="X-Pro_dipept-like"/>
</dbReference>
<evidence type="ECO:0000256" key="4">
    <source>
        <dbReference type="ARBA" id="ARBA00022801"/>
    </source>
</evidence>
<dbReference type="SUPFAM" id="SSF55920">
    <property type="entry name" value="Creatinase/aminopeptidase"/>
    <property type="match status" value="1"/>
</dbReference>
<dbReference type="GO" id="GO:0030145">
    <property type="term" value="F:manganese ion binding"/>
    <property type="evidence" value="ECO:0007669"/>
    <property type="project" value="InterPro"/>
</dbReference>
<keyword evidence="5" id="KW-0464">Manganese</keyword>
<evidence type="ECO:0000313" key="7">
    <source>
        <dbReference type="EMBL" id="KAK9136651.1"/>
    </source>
</evidence>
<dbReference type="InterPro" id="IPR029149">
    <property type="entry name" value="Creatin/AminoP/Spt16_N"/>
</dbReference>
<evidence type="ECO:0000313" key="8">
    <source>
        <dbReference type="Proteomes" id="UP001417504"/>
    </source>
</evidence>
<dbReference type="InterPro" id="IPR007865">
    <property type="entry name" value="Aminopep_P_N"/>
</dbReference>
<keyword evidence="8" id="KW-1185">Reference proteome</keyword>
<evidence type="ECO:0000256" key="1">
    <source>
        <dbReference type="ARBA" id="ARBA00001936"/>
    </source>
</evidence>
<dbReference type="AlphaFoldDB" id="A0AAP0JN71"/>
<dbReference type="Proteomes" id="UP001417504">
    <property type="component" value="Unassembled WGS sequence"/>
</dbReference>
<proteinExistence type="inferred from homology"/>
<keyword evidence="4" id="KW-0378">Hydrolase</keyword>
<accession>A0AAP0JN71</accession>
<dbReference type="Pfam" id="PF05195">
    <property type="entry name" value="AMP_N"/>
    <property type="match status" value="1"/>
</dbReference>
<comment type="similarity">
    <text evidence="2">Belongs to the peptidase M24B family.</text>
</comment>
<dbReference type="GO" id="GO:0006508">
    <property type="term" value="P:proteolysis"/>
    <property type="evidence" value="ECO:0007669"/>
    <property type="project" value="TreeGrafter"/>
</dbReference>
<feature type="domain" description="Aminopeptidase P N-terminal" evidence="6">
    <location>
        <begin position="51"/>
        <end position="180"/>
    </location>
</feature>